<dbReference type="GO" id="GO:0004497">
    <property type="term" value="F:monooxygenase activity"/>
    <property type="evidence" value="ECO:0007669"/>
    <property type="project" value="UniProtKB-KW"/>
</dbReference>
<evidence type="ECO:0000313" key="12">
    <source>
        <dbReference type="Proteomes" id="UP001154282"/>
    </source>
</evidence>
<keyword evidence="3 8" id="KW-0349">Heme</keyword>
<gene>
    <name evidence="11" type="ORF">LITE_LOCUS24030</name>
</gene>
<dbReference type="PRINTS" id="PR00385">
    <property type="entry name" value="P450"/>
</dbReference>
<dbReference type="InterPro" id="IPR036396">
    <property type="entry name" value="Cyt_P450_sf"/>
</dbReference>
<dbReference type="GO" id="GO:0020037">
    <property type="term" value="F:heme binding"/>
    <property type="evidence" value="ECO:0007669"/>
    <property type="project" value="InterPro"/>
</dbReference>
<dbReference type="Gene3D" id="1.10.630.10">
    <property type="entry name" value="Cytochrome P450"/>
    <property type="match status" value="1"/>
</dbReference>
<feature type="binding site" description="axial binding residue" evidence="8">
    <location>
        <position position="476"/>
    </location>
    <ligand>
        <name>heme</name>
        <dbReference type="ChEBI" id="CHEBI:30413"/>
    </ligand>
    <ligandPart>
        <name>Fe</name>
        <dbReference type="ChEBI" id="CHEBI:18248"/>
    </ligandPart>
</feature>
<dbReference type="PRINTS" id="PR00463">
    <property type="entry name" value="EP450I"/>
</dbReference>
<protein>
    <recommendedName>
        <fullName evidence="13">Cytochrome P450</fullName>
    </recommendedName>
</protein>
<evidence type="ECO:0000256" key="3">
    <source>
        <dbReference type="ARBA" id="ARBA00022617"/>
    </source>
</evidence>
<evidence type="ECO:0008006" key="13">
    <source>
        <dbReference type="Google" id="ProtNLM"/>
    </source>
</evidence>
<proteinExistence type="inferred from homology"/>
<dbReference type="InterPro" id="IPR017972">
    <property type="entry name" value="Cyt_P450_CS"/>
</dbReference>
<name>A0AAV0LK20_9ROSI</name>
<dbReference type="EMBL" id="CAMGYJ010000006">
    <property type="protein sequence ID" value="CAI0433781.1"/>
    <property type="molecule type" value="Genomic_DNA"/>
</dbReference>
<dbReference type="PANTHER" id="PTHR47955">
    <property type="entry name" value="CYTOCHROME P450 FAMILY 71 PROTEIN"/>
    <property type="match status" value="1"/>
</dbReference>
<dbReference type="AlphaFoldDB" id="A0AAV0LK20"/>
<dbReference type="InterPro" id="IPR001128">
    <property type="entry name" value="Cyt_P450"/>
</dbReference>
<dbReference type="GO" id="GO:0005506">
    <property type="term" value="F:iron ion binding"/>
    <property type="evidence" value="ECO:0007669"/>
    <property type="project" value="InterPro"/>
</dbReference>
<keyword evidence="12" id="KW-1185">Reference proteome</keyword>
<evidence type="ECO:0000256" key="6">
    <source>
        <dbReference type="ARBA" id="ARBA00023004"/>
    </source>
</evidence>
<dbReference type="SUPFAM" id="SSF48264">
    <property type="entry name" value="Cytochrome P450"/>
    <property type="match status" value="1"/>
</dbReference>
<evidence type="ECO:0000313" key="11">
    <source>
        <dbReference type="EMBL" id="CAI0433781.1"/>
    </source>
</evidence>
<comment type="cofactor">
    <cofactor evidence="1 8">
        <name>heme</name>
        <dbReference type="ChEBI" id="CHEBI:30413"/>
    </cofactor>
</comment>
<comment type="similarity">
    <text evidence="2 9">Belongs to the cytochrome P450 family.</text>
</comment>
<organism evidence="11 12">
    <name type="scientific">Linum tenue</name>
    <dbReference type="NCBI Taxonomy" id="586396"/>
    <lineage>
        <taxon>Eukaryota</taxon>
        <taxon>Viridiplantae</taxon>
        <taxon>Streptophyta</taxon>
        <taxon>Embryophyta</taxon>
        <taxon>Tracheophyta</taxon>
        <taxon>Spermatophyta</taxon>
        <taxon>Magnoliopsida</taxon>
        <taxon>eudicotyledons</taxon>
        <taxon>Gunneridae</taxon>
        <taxon>Pentapetalae</taxon>
        <taxon>rosids</taxon>
        <taxon>fabids</taxon>
        <taxon>Malpighiales</taxon>
        <taxon>Linaceae</taxon>
        <taxon>Linum</taxon>
    </lineage>
</organism>
<dbReference type="Proteomes" id="UP001154282">
    <property type="component" value="Unassembled WGS sequence"/>
</dbReference>
<dbReference type="Pfam" id="PF00067">
    <property type="entry name" value="p450"/>
    <property type="match status" value="1"/>
</dbReference>
<sequence length="537" mass="60169">MDPYFQQKMISCFSSSDTLPFQLITLATILLVVTLFILIKQKKLSKTAAAALNLPPGPKKLPIIGNIHQMPGDLPHRRLRDLAGKHGPDVMSLQLGELSYIVISTPEAAKLVMKTHDVAFASRPYLLVTDKLFYGRKGIGFAPYGDHWRQMRKLCTLELFSARRVQSFRRIREEAVANLVASLTAAAAGETSVDLTRMASTVTSAITTRAAFGKAQELTDAANFMVVVDNISDLLGGFRITDLYPSLTFLPALTGLKAKLEKMSKASDSVLDQIIDEHKSRRTRAATTKDDRHGSYKEDLVDVLLNLQEKQVDLGAPPITMEVVKAITLELFLAGIETSATTIEWTMSEMINNSRVLQMAQEEVRQVYGDDGKNHIDEASLDQLNYLDMVIAESLRLHPPGPLLLPRENGNQKVELSSYEVPINTKVIVNVWAINRDPRYWKEAERFLPERFMDYSIDYKGTDFQFIPFGAGRRMCPGVSFGMAIVKLTLANLLFHFHWALPAGQKSIDMTECFGMTLRKQYALHLIPVSYNRVPFE</sequence>
<keyword evidence="4 8" id="KW-0479">Metal-binding</keyword>
<keyword evidence="10" id="KW-0812">Transmembrane</keyword>
<feature type="transmembrane region" description="Helical" evidence="10">
    <location>
        <begin position="20"/>
        <end position="39"/>
    </location>
</feature>
<dbReference type="GO" id="GO:0016705">
    <property type="term" value="F:oxidoreductase activity, acting on paired donors, with incorporation or reduction of molecular oxygen"/>
    <property type="evidence" value="ECO:0007669"/>
    <property type="project" value="InterPro"/>
</dbReference>
<dbReference type="PANTHER" id="PTHR47955:SF8">
    <property type="entry name" value="CYTOCHROME P450 71D11-LIKE"/>
    <property type="match status" value="1"/>
</dbReference>
<evidence type="ECO:0000256" key="8">
    <source>
        <dbReference type="PIRSR" id="PIRSR602401-1"/>
    </source>
</evidence>
<reference evidence="11" key="1">
    <citation type="submission" date="2022-08" db="EMBL/GenBank/DDBJ databases">
        <authorList>
            <person name="Gutierrez-Valencia J."/>
        </authorList>
    </citation>
    <scope>NUCLEOTIDE SEQUENCE</scope>
</reference>
<dbReference type="PROSITE" id="PS00086">
    <property type="entry name" value="CYTOCHROME_P450"/>
    <property type="match status" value="1"/>
</dbReference>
<dbReference type="CDD" id="cd11072">
    <property type="entry name" value="CYP71-like"/>
    <property type="match status" value="1"/>
</dbReference>
<evidence type="ECO:0000256" key="5">
    <source>
        <dbReference type="ARBA" id="ARBA00023002"/>
    </source>
</evidence>
<evidence type="ECO:0000256" key="9">
    <source>
        <dbReference type="RuleBase" id="RU000461"/>
    </source>
</evidence>
<evidence type="ECO:0000256" key="1">
    <source>
        <dbReference type="ARBA" id="ARBA00001971"/>
    </source>
</evidence>
<evidence type="ECO:0000256" key="2">
    <source>
        <dbReference type="ARBA" id="ARBA00010617"/>
    </source>
</evidence>
<keyword evidence="6 8" id="KW-0408">Iron</keyword>
<dbReference type="InterPro" id="IPR002401">
    <property type="entry name" value="Cyt_P450_E_grp-I"/>
</dbReference>
<comment type="caution">
    <text evidence="11">The sequence shown here is derived from an EMBL/GenBank/DDBJ whole genome shotgun (WGS) entry which is preliminary data.</text>
</comment>
<keyword evidence="10" id="KW-1133">Transmembrane helix</keyword>
<keyword evidence="7 9" id="KW-0503">Monooxygenase</keyword>
<evidence type="ECO:0000256" key="4">
    <source>
        <dbReference type="ARBA" id="ARBA00022723"/>
    </source>
</evidence>
<evidence type="ECO:0000256" key="7">
    <source>
        <dbReference type="ARBA" id="ARBA00023033"/>
    </source>
</evidence>
<keyword evidence="5 9" id="KW-0560">Oxidoreductase</keyword>
<evidence type="ECO:0000256" key="10">
    <source>
        <dbReference type="SAM" id="Phobius"/>
    </source>
</evidence>
<accession>A0AAV0LK20</accession>
<keyword evidence="10" id="KW-0472">Membrane</keyword>
<dbReference type="FunFam" id="1.10.630.10:FF:000043">
    <property type="entry name" value="Cytochrome P450 99A2"/>
    <property type="match status" value="1"/>
</dbReference>